<dbReference type="PANTHER" id="PTHR24171">
    <property type="entry name" value="ANKYRIN REPEAT DOMAIN-CONTAINING PROTEIN 39-RELATED"/>
    <property type="match status" value="1"/>
</dbReference>
<dbReference type="Proteomes" id="UP000254834">
    <property type="component" value="Chromosome"/>
</dbReference>
<dbReference type="RefSeq" id="WP_115585170.1">
    <property type="nucleotide sequence ID" value="NZ_CP025544.1"/>
</dbReference>
<feature type="repeat" description="ANK" evidence="3">
    <location>
        <begin position="250"/>
        <end position="282"/>
    </location>
</feature>
<feature type="repeat" description="ANK" evidence="3">
    <location>
        <begin position="283"/>
        <end position="315"/>
    </location>
</feature>
<accession>A0A345ZA38</accession>
<dbReference type="Gene3D" id="1.25.40.20">
    <property type="entry name" value="Ankyrin repeat-containing domain"/>
    <property type="match status" value="1"/>
</dbReference>
<dbReference type="InterPro" id="IPR036770">
    <property type="entry name" value="Ankyrin_rpt-contain_sf"/>
</dbReference>
<dbReference type="AlphaFoldDB" id="A0A345ZA38"/>
<gene>
    <name evidence="4" type="ORF">C0J27_00115</name>
</gene>
<evidence type="ECO:0000256" key="2">
    <source>
        <dbReference type="ARBA" id="ARBA00023043"/>
    </source>
</evidence>
<keyword evidence="1" id="KW-0677">Repeat</keyword>
<dbReference type="KEGG" id="cdes:C0J27_00115"/>
<dbReference type="EMBL" id="CP025544">
    <property type="protein sequence ID" value="AXK60155.1"/>
    <property type="molecule type" value="Genomic_DNA"/>
</dbReference>
<reference evidence="4 5" key="1">
    <citation type="submission" date="2017-12" db="EMBL/GenBank/DDBJ databases">
        <title>Chromulinavorax destructans is a abundant pathogen of dominant heterotrophic picoflagllates.</title>
        <authorList>
            <person name="Deeg C.M."/>
            <person name="Zimmer M."/>
            <person name="Suttle C.A."/>
        </authorList>
    </citation>
    <scope>NUCLEOTIDE SEQUENCE [LARGE SCALE GENOMIC DNA]</scope>
    <source>
        <strain evidence="4 5">SeV1</strain>
    </source>
</reference>
<dbReference type="PROSITE" id="PS50088">
    <property type="entry name" value="ANK_REPEAT"/>
    <property type="match status" value="3"/>
</dbReference>
<organism evidence="4 5">
    <name type="scientific">Candidatus Chromulinivorax destructor</name>
    <dbReference type="NCBI Taxonomy" id="2066483"/>
    <lineage>
        <taxon>Bacteria</taxon>
        <taxon>Candidatus Babelota</taxon>
        <taxon>Candidatus Babeliae</taxon>
        <taxon>Candidatus Babeliales</taxon>
        <taxon>Candidatus Chromulinivoraceae</taxon>
        <taxon>Candidatus Chromulinivorax</taxon>
    </lineage>
</organism>
<dbReference type="SUPFAM" id="SSF48403">
    <property type="entry name" value="Ankyrin repeat"/>
    <property type="match status" value="1"/>
</dbReference>
<keyword evidence="5" id="KW-1185">Reference proteome</keyword>
<dbReference type="PANTHER" id="PTHR24171:SF8">
    <property type="entry name" value="BRCA1-ASSOCIATED RING DOMAIN PROTEIN 1"/>
    <property type="match status" value="1"/>
</dbReference>
<proteinExistence type="predicted"/>
<dbReference type="GO" id="GO:0004842">
    <property type="term" value="F:ubiquitin-protein transferase activity"/>
    <property type="evidence" value="ECO:0007669"/>
    <property type="project" value="TreeGrafter"/>
</dbReference>
<evidence type="ECO:0000313" key="4">
    <source>
        <dbReference type="EMBL" id="AXK60155.1"/>
    </source>
</evidence>
<evidence type="ECO:0000256" key="1">
    <source>
        <dbReference type="ARBA" id="ARBA00022737"/>
    </source>
</evidence>
<dbReference type="PROSITE" id="PS50297">
    <property type="entry name" value="ANK_REP_REGION"/>
    <property type="match status" value="2"/>
</dbReference>
<sequence>MLYTFLNDSSACASQELQAVYNFKDEVAHYIENYKHIHEAFSFLQSQDLVTQSFHEFLSDNLVQDDNEQDLREVNFGDVVEQSHLMITDIIHEEFTECLDELFLLPNYKLKSIQDPIFLYVLHTQNFLIEGLRHQCCQEWAQVQDASRKSRLHRVVTDKNRALISILIDAKINLNIENYTGATPLFYAVHDALRSGTLDIVDMLLNAGADYTIPLHNGWSILHKIVFYANCSMASKFIKLGMNINIQDIEGNAPMHGAARWSSKKIMKLLIKKGADINIQNNKGLTPLHFAARFGHEKIVLMLIHAGANIDIENYEGEKAEDVHVVESEEKAQVIKRIFKECRQGTMQSDNQHACCFIS</sequence>
<dbReference type="OrthoDB" id="5657095at2"/>
<dbReference type="SMART" id="SM00248">
    <property type="entry name" value="ANK"/>
    <property type="match status" value="5"/>
</dbReference>
<dbReference type="GO" id="GO:0085020">
    <property type="term" value="P:protein K6-linked ubiquitination"/>
    <property type="evidence" value="ECO:0007669"/>
    <property type="project" value="TreeGrafter"/>
</dbReference>
<dbReference type="Pfam" id="PF12796">
    <property type="entry name" value="Ank_2"/>
    <property type="match status" value="2"/>
</dbReference>
<name>A0A345ZA38_9BACT</name>
<feature type="repeat" description="ANK" evidence="3">
    <location>
        <begin position="180"/>
        <end position="216"/>
    </location>
</feature>
<evidence type="ECO:0000256" key="3">
    <source>
        <dbReference type="PROSITE-ProRule" id="PRU00023"/>
    </source>
</evidence>
<protein>
    <submittedName>
        <fullName evidence="4">Uncharacterized protein</fullName>
    </submittedName>
</protein>
<keyword evidence="2 3" id="KW-0040">ANK repeat</keyword>
<evidence type="ECO:0000313" key="5">
    <source>
        <dbReference type="Proteomes" id="UP000254834"/>
    </source>
</evidence>
<dbReference type="InterPro" id="IPR002110">
    <property type="entry name" value="Ankyrin_rpt"/>
</dbReference>